<comment type="caution">
    <text evidence="2">The sequence shown here is derived from an EMBL/GenBank/DDBJ whole genome shotgun (WGS) entry which is preliminary data.</text>
</comment>
<sequence length="191" mass="20671">MELEEAVPEAESLFPSVSQNTEVGADGGESHEREEADVVKQDKDPVGEGKDEETGGGLLDRLMSNLVSPLSPKAGEINEVKSEENDDRNKGYQPVEEASGGEGGGRLVTNIISNFFHQSEGEIKENEEKKEEERVKDVAEEDEKLKAKEDSEEGLIDNIVSHLPISLPKAGAVAPTTDDEAAILIHSIIHD</sequence>
<feature type="compositionally biased region" description="Basic and acidic residues" evidence="1">
    <location>
        <begin position="28"/>
        <end position="53"/>
    </location>
</feature>
<reference evidence="2 3" key="1">
    <citation type="journal article" date="2021" name="Commun. Biol.">
        <title>The genome of Shorea leprosula (Dipterocarpaceae) highlights the ecological relevance of drought in aseasonal tropical rainforests.</title>
        <authorList>
            <person name="Ng K.K.S."/>
            <person name="Kobayashi M.J."/>
            <person name="Fawcett J.A."/>
            <person name="Hatakeyama M."/>
            <person name="Paape T."/>
            <person name="Ng C.H."/>
            <person name="Ang C.C."/>
            <person name="Tnah L.H."/>
            <person name="Lee C.T."/>
            <person name="Nishiyama T."/>
            <person name="Sese J."/>
            <person name="O'Brien M.J."/>
            <person name="Copetti D."/>
            <person name="Mohd Noor M.I."/>
            <person name="Ong R.C."/>
            <person name="Putra M."/>
            <person name="Sireger I.Z."/>
            <person name="Indrioko S."/>
            <person name="Kosugi Y."/>
            <person name="Izuno A."/>
            <person name="Isagi Y."/>
            <person name="Lee S.L."/>
            <person name="Shimizu K.K."/>
        </authorList>
    </citation>
    <scope>NUCLEOTIDE SEQUENCE [LARGE SCALE GENOMIC DNA]</scope>
    <source>
        <strain evidence="2">214</strain>
    </source>
</reference>
<accession>A0AAV5J6Q5</accession>
<evidence type="ECO:0000256" key="1">
    <source>
        <dbReference type="SAM" id="MobiDB-lite"/>
    </source>
</evidence>
<dbReference type="AlphaFoldDB" id="A0AAV5J6Q5"/>
<gene>
    <name evidence="2" type="ORF">SLEP1_g18029</name>
</gene>
<keyword evidence="3" id="KW-1185">Reference proteome</keyword>
<dbReference type="Proteomes" id="UP001054252">
    <property type="component" value="Unassembled WGS sequence"/>
</dbReference>
<evidence type="ECO:0000313" key="2">
    <source>
        <dbReference type="EMBL" id="GKV06099.1"/>
    </source>
</evidence>
<protein>
    <submittedName>
        <fullName evidence="2">Uncharacterized protein</fullName>
    </submittedName>
</protein>
<feature type="compositionally biased region" description="Basic and acidic residues" evidence="1">
    <location>
        <begin position="122"/>
        <end position="149"/>
    </location>
</feature>
<feature type="compositionally biased region" description="Basic and acidic residues" evidence="1">
    <location>
        <begin position="76"/>
        <end position="90"/>
    </location>
</feature>
<evidence type="ECO:0000313" key="3">
    <source>
        <dbReference type="Proteomes" id="UP001054252"/>
    </source>
</evidence>
<name>A0AAV5J6Q5_9ROSI</name>
<dbReference type="EMBL" id="BPVZ01000024">
    <property type="protein sequence ID" value="GKV06099.1"/>
    <property type="molecule type" value="Genomic_DNA"/>
</dbReference>
<feature type="region of interest" description="Disordered" evidence="1">
    <location>
        <begin position="122"/>
        <end position="151"/>
    </location>
</feature>
<organism evidence="2 3">
    <name type="scientific">Rubroshorea leprosula</name>
    <dbReference type="NCBI Taxonomy" id="152421"/>
    <lineage>
        <taxon>Eukaryota</taxon>
        <taxon>Viridiplantae</taxon>
        <taxon>Streptophyta</taxon>
        <taxon>Embryophyta</taxon>
        <taxon>Tracheophyta</taxon>
        <taxon>Spermatophyta</taxon>
        <taxon>Magnoliopsida</taxon>
        <taxon>eudicotyledons</taxon>
        <taxon>Gunneridae</taxon>
        <taxon>Pentapetalae</taxon>
        <taxon>rosids</taxon>
        <taxon>malvids</taxon>
        <taxon>Malvales</taxon>
        <taxon>Dipterocarpaceae</taxon>
        <taxon>Rubroshorea</taxon>
    </lineage>
</organism>
<proteinExistence type="predicted"/>
<feature type="region of interest" description="Disordered" evidence="1">
    <location>
        <begin position="1"/>
        <end position="106"/>
    </location>
</feature>